<proteinExistence type="inferred from homology"/>
<evidence type="ECO:0000259" key="4">
    <source>
        <dbReference type="Pfam" id="PF00303"/>
    </source>
</evidence>
<protein>
    <submittedName>
        <fullName evidence="5">Thymidylate synthase</fullName>
    </submittedName>
</protein>
<evidence type="ECO:0000313" key="5">
    <source>
        <dbReference type="EMBL" id="AVJ51041.1"/>
    </source>
</evidence>
<feature type="region of interest" description="Disordered" evidence="3">
    <location>
        <begin position="250"/>
        <end position="269"/>
    </location>
</feature>
<feature type="domain" description="Thymidylate synthase/dCMP hydroxymethylase" evidence="4">
    <location>
        <begin position="48"/>
        <end position="231"/>
    </location>
</feature>
<accession>A0A2P1CIG1</accession>
<feature type="compositionally biased region" description="Basic and acidic residues" evidence="3">
    <location>
        <begin position="250"/>
        <end position="260"/>
    </location>
</feature>
<comment type="similarity">
    <text evidence="1">Belongs to the thymidylate synthase family.</text>
</comment>
<dbReference type="InterPro" id="IPR036926">
    <property type="entry name" value="Thymidate_synth/dCMP_Mease_sf"/>
</dbReference>
<dbReference type="EMBL" id="MG944216">
    <property type="protein sequence ID" value="AVJ51041.1"/>
    <property type="molecule type" value="Genomic_DNA"/>
</dbReference>
<organism evidence="5 6">
    <name type="scientific">Microbacterium phage Pajaza</name>
    <dbReference type="NCBI Taxonomy" id="2099443"/>
    <lineage>
        <taxon>Viruses</taxon>
        <taxon>Duplodnaviria</taxon>
        <taxon>Heunggongvirae</taxon>
        <taxon>Uroviricota</taxon>
        <taxon>Caudoviricetes</taxon>
        <taxon>Pikminvirus</taxon>
        <taxon>Pikminvirus pikmin</taxon>
    </lineage>
</organism>
<dbReference type="Proteomes" id="UP000241138">
    <property type="component" value="Segment"/>
</dbReference>
<dbReference type="GO" id="GO:0016740">
    <property type="term" value="F:transferase activity"/>
    <property type="evidence" value="ECO:0007669"/>
    <property type="project" value="UniProtKB-KW"/>
</dbReference>
<evidence type="ECO:0000256" key="3">
    <source>
        <dbReference type="SAM" id="MobiDB-lite"/>
    </source>
</evidence>
<sequence length="269" mass="30546">MMYPTSEDMVLALEAAPVDPRTGNKVIYNASWIATNDSMIGKRNEDWVRRELDWFRSGSNSLHDMEAPVPQAFQACADLDGIVNSAYGHILFGKGEELPPAPSLAERIVATLINEGLGTRHAVAIISDRDIHNLAHKNGRNDFICTNALNVMVDHENQLNIIAQMRSMDAVWGYRADYSMWDFLMEWLLGSLEIIYPDLKRGHITFQVANLHVYPRHFELLTKEADRVDDELNRRARRIWMDRALREQAEARDVDPHHNEPAGTGEATA</sequence>
<dbReference type="SUPFAM" id="SSF55831">
    <property type="entry name" value="Thymidylate synthase/dCMP hydroxymethylase"/>
    <property type="match status" value="1"/>
</dbReference>
<evidence type="ECO:0000256" key="1">
    <source>
        <dbReference type="ARBA" id="ARBA00009972"/>
    </source>
</evidence>
<dbReference type="Pfam" id="PF00303">
    <property type="entry name" value="Thymidylat_synt"/>
    <property type="match status" value="1"/>
</dbReference>
<name>A0A2P1CIG1_9CAUD</name>
<reference evidence="5 6" key="1">
    <citation type="submission" date="2018-02" db="EMBL/GenBank/DDBJ databases">
        <authorList>
            <person name="Zacj K.M."/>
            <person name="Aull H.G."/>
            <person name="Garlena R.A."/>
            <person name="Russell D.A."/>
            <person name="Pope W.H."/>
            <person name="Jacobs-Sera D."/>
            <person name="Hatfull G.F."/>
        </authorList>
    </citation>
    <scope>NUCLEOTIDE SEQUENCE [LARGE SCALE GENOMIC DNA]</scope>
</reference>
<evidence type="ECO:0000256" key="2">
    <source>
        <dbReference type="ARBA" id="ARBA00022679"/>
    </source>
</evidence>
<dbReference type="Gene3D" id="3.30.572.10">
    <property type="entry name" value="Thymidylate synthase/dCMP hydroxymethylase domain"/>
    <property type="match status" value="1"/>
</dbReference>
<keyword evidence="2" id="KW-0808">Transferase</keyword>
<dbReference type="InterPro" id="IPR023451">
    <property type="entry name" value="Thymidate_synth/dCMP_Mease_dom"/>
</dbReference>
<gene>
    <name evidence="5" type="primary">50</name>
    <name evidence="5" type="ORF">PBI_PAJAZA_50</name>
</gene>
<evidence type="ECO:0000313" key="6">
    <source>
        <dbReference type="Proteomes" id="UP000241138"/>
    </source>
</evidence>